<comment type="similarity">
    <text evidence="2">Belongs to the bacterial solute-binding protein 2 family.</text>
</comment>
<dbReference type="EMBL" id="CP000697">
    <property type="protein sequence ID" value="ABQ31055.1"/>
    <property type="molecule type" value="Genomic_DNA"/>
</dbReference>
<evidence type="ECO:0000256" key="1">
    <source>
        <dbReference type="ARBA" id="ARBA00004196"/>
    </source>
</evidence>
<dbReference type="PANTHER" id="PTHR46847">
    <property type="entry name" value="D-ALLOSE-BINDING PERIPLASMIC PROTEIN-RELATED"/>
    <property type="match status" value="1"/>
</dbReference>
<feature type="chain" id="PRO_5002681879" evidence="4">
    <location>
        <begin position="27"/>
        <end position="339"/>
    </location>
</feature>
<dbReference type="STRING" id="349163.Acry_1853"/>
<proteinExistence type="inferred from homology"/>
<dbReference type="SUPFAM" id="SSF53822">
    <property type="entry name" value="Periplasmic binding protein-like I"/>
    <property type="match status" value="1"/>
</dbReference>
<dbReference type="InterPro" id="IPR028082">
    <property type="entry name" value="Peripla_BP_I"/>
</dbReference>
<dbReference type="KEGG" id="acr:Acry_1853"/>
<dbReference type="RefSeq" id="WP_007423991.1">
    <property type="nucleotide sequence ID" value="NC_009484.1"/>
</dbReference>
<name>A5FZM3_ACICJ</name>
<evidence type="ECO:0000313" key="6">
    <source>
        <dbReference type="EMBL" id="ABQ31055.1"/>
    </source>
</evidence>
<sequence length="339" mass="35251">MKLRKTLLGAAAVALLGGMAAAPAMAAAPTVHSLPVPAKPAKHYHFTLITKSNASPYWLAVREGADAAAKKFGVSVAFEAPASGTDLAGQIGMVNNAVTGGTDGIILAAQNPQALLKPVKSALAHHIPVVTVDSGLSPNISDCFLATSNVGAAAALAKYTADHLMGGKGQYAIVDFNHTASTGIARPKGFMLGMKSYPHIKKMGPIQYSNNDVSAGLRIATTMLTQYPHLKVIFGANDRAALGPAEAVQRAHAKVKVVGFDADLGEIALVKAGIIQASILQSPYDMGYYAVVALLDKLDGKTLPKRINTPYFLLTPKNLGSSQATAAIRQYAPKYNPAG</sequence>
<keyword evidence="3 4" id="KW-0732">Signal</keyword>
<gene>
    <name evidence="6" type="ordered locus">Acry_1853</name>
</gene>
<dbReference type="Pfam" id="PF13407">
    <property type="entry name" value="Peripla_BP_4"/>
    <property type="match status" value="1"/>
</dbReference>
<evidence type="ECO:0000256" key="4">
    <source>
        <dbReference type="SAM" id="SignalP"/>
    </source>
</evidence>
<evidence type="ECO:0000256" key="2">
    <source>
        <dbReference type="ARBA" id="ARBA00007639"/>
    </source>
</evidence>
<dbReference type="Proteomes" id="UP000000245">
    <property type="component" value="Chromosome"/>
</dbReference>
<feature type="domain" description="Periplasmic binding protein" evidence="5">
    <location>
        <begin position="47"/>
        <end position="301"/>
    </location>
</feature>
<comment type="subcellular location">
    <subcellularLocation>
        <location evidence="1">Cell envelope</location>
    </subcellularLocation>
</comment>
<dbReference type="Gene3D" id="3.40.50.2300">
    <property type="match status" value="2"/>
</dbReference>
<organism evidence="6 7">
    <name type="scientific">Acidiphilium cryptum (strain JF-5)</name>
    <dbReference type="NCBI Taxonomy" id="349163"/>
    <lineage>
        <taxon>Bacteria</taxon>
        <taxon>Pseudomonadati</taxon>
        <taxon>Pseudomonadota</taxon>
        <taxon>Alphaproteobacteria</taxon>
        <taxon>Acetobacterales</taxon>
        <taxon>Acidocellaceae</taxon>
        <taxon>Acidiphilium</taxon>
    </lineage>
</organism>
<dbReference type="PANTHER" id="PTHR46847:SF1">
    <property type="entry name" value="D-ALLOSE-BINDING PERIPLASMIC PROTEIN-RELATED"/>
    <property type="match status" value="1"/>
</dbReference>
<dbReference type="eggNOG" id="COG1879">
    <property type="taxonomic scope" value="Bacteria"/>
</dbReference>
<keyword evidence="7" id="KW-1185">Reference proteome</keyword>
<dbReference type="InterPro" id="IPR025997">
    <property type="entry name" value="SBP_2_dom"/>
</dbReference>
<protein>
    <submittedName>
        <fullName evidence="6">Monosaccharide ABC transporter substrate-binding protein, CUT2 family</fullName>
    </submittedName>
</protein>
<evidence type="ECO:0000259" key="5">
    <source>
        <dbReference type="Pfam" id="PF13407"/>
    </source>
</evidence>
<feature type="signal peptide" evidence="4">
    <location>
        <begin position="1"/>
        <end position="26"/>
    </location>
</feature>
<evidence type="ECO:0000313" key="7">
    <source>
        <dbReference type="Proteomes" id="UP000000245"/>
    </source>
</evidence>
<evidence type="ECO:0000256" key="3">
    <source>
        <dbReference type="ARBA" id="ARBA00022729"/>
    </source>
</evidence>
<dbReference type="AlphaFoldDB" id="A5FZM3"/>
<dbReference type="HOGENOM" id="CLU_037628_3_2_5"/>
<reference evidence="6 7" key="1">
    <citation type="submission" date="2007-05" db="EMBL/GenBank/DDBJ databases">
        <title>Complete sequence of chromosome of Acidiphilium cryptum JF-5.</title>
        <authorList>
            <consortium name="US DOE Joint Genome Institute"/>
            <person name="Copeland A."/>
            <person name="Lucas S."/>
            <person name="Lapidus A."/>
            <person name="Barry K."/>
            <person name="Detter J.C."/>
            <person name="Glavina del Rio T."/>
            <person name="Hammon N."/>
            <person name="Israni S."/>
            <person name="Dalin E."/>
            <person name="Tice H."/>
            <person name="Pitluck S."/>
            <person name="Sims D."/>
            <person name="Brettin T."/>
            <person name="Bruce D."/>
            <person name="Han C."/>
            <person name="Schmutz J."/>
            <person name="Larimer F."/>
            <person name="Land M."/>
            <person name="Hauser L."/>
            <person name="Kyrpides N."/>
            <person name="Kim E."/>
            <person name="Magnuson T."/>
            <person name="Richardson P."/>
        </authorList>
    </citation>
    <scope>NUCLEOTIDE SEQUENCE [LARGE SCALE GENOMIC DNA]</scope>
    <source>
        <strain evidence="6 7">JF-5</strain>
    </source>
</reference>
<accession>A5FZM3</accession>